<evidence type="ECO:0000313" key="1">
    <source>
        <dbReference type="EMBL" id="KEH41626.1"/>
    </source>
</evidence>
<reference evidence="2" key="3">
    <citation type="submission" date="2015-04" db="UniProtKB">
        <authorList>
            <consortium name="EnsemblPlants"/>
        </authorList>
    </citation>
    <scope>IDENTIFICATION</scope>
    <source>
        <strain evidence="2">cv. Jemalong A17</strain>
    </source>
</reference>
<dbReference type="EnsemblPlants" id="KEH41626">
    <property type="protein sequence ID" value="KEH41626"/>
    <property type="gene ID" value="MTR_1g052955"/>
</dbReference>
<protein>
    <submittedName>
        <fullName evidence="1 2">Uncharacterized protein</fullName>
    </submittedName>
</protein>
<accession>A0A072VJ35</accession>
<gene>
    <name evidence="1" type="ordered locus">MTR_1g052955</name>
</gene>
<reference evidence="1 3" key="2">
    <citation type="journal article" date="2014" name="BMC Genomics">
        <title>An improved genome release (version Mt4.0) for the model legume Medicago truncatula.</title>
        <authorList>
            <person name="Tang H."/>
            <person name="Krishnakumar V."/>
            <person name="Bidwell S."/>
            <person name="Rosen B."/>
            <person name="Chan A."/>
            <person name="Zhou S."/>
            <person name="Gentzbittel L."/>
            <person name="Childs K.L."/>
            <person name="Yandell M."/>
            <person name="Gundlach H."/>
            <person name="Mayer K.F."/>
            <person name="Schwartz D.C."/>
            <person name="Town C.D."/>
        </authorList>
    </citation>
    <scope>GENOME REANNOTATION</scope>
    <source>
        <strain evidence="1">A17</strain>
        <strain evidence="2 3">cv. Jemalong A17</strain>
    </source>
</reference>
<dbReference type="EMBL" id="CM001217">
    <property type="protein sequence ID" value="KEH41626.1"/>
    <property type="molecule type" value="Genomic_DNA"/>
</dbReference>
<dbReference type="Proteomes" id="UP000002051">
    <property type="component" value="Unassembled WGS sequence"/>
</dbReference>
<sequence length="93" mass="10454">MEPNLSDHIKERISFIPTIRNHGRGDYLIGNQVDNDSTSEDEKGHFVADGESLSRSIGLKIESPSLNSKMDQHQQVISSKRTTLYMTYTVTDA</sequence>
<evidence type="ECO:0000313" key="2">
    <source>
        <dbReference type="EnsemblPlants" id="KEH41626"/>
    </source>
</evidence>
<proteinExistence type="predicted"/>
<reference evidence="1 3" key="1">
    <citation type="journal article" date="2011" name="Nature">
        <title>The Medicago genome provides insight into the evolution of rhizobial symbioses.</title>
        <authorList>
            <person name="Young N.D."/>
            <person name="Debelle F."/>
            <person name="Oldroyd G.E."/>
            <person name="Geurts R."/>
            <person name="Cannon S.B."/>
            <person name="Udvardi M.K."/>
            <person name="Benedito V.A."/>
            <person name="Mayer K.F."/>
            <person name="Gouzy J."/>
            <person name="Schoof H."/>
            <person name="Van de Peer Y."/>
            <person name="Proost S."/>
            <person name="Cook D.R."/>
            <person name="Meyers B.C."/>
            <person name="Spannagl M."/>
            <person name="Cheung F."/>
            <person name="De Mita S."/>
            <person name="Krishnakumar V."/>
            <person name="Gundlach H."/>
            <person name="Zhou S."/>
            <person name="Mudge J."/>
            <person name="Bharti A.K."/>
            <person name="Murray J.D."/>
            <person name="Naoumkina M.A."/>
            <person name="Rosen B."/>
            <person name="Silverstein K.A."/>
            <person name="Tang H."/>
            <person name="Rombauts S."/>
            <person name="Zhao P.X."/>
            <person name="Zhou P."/>
            <person name="Barbe V."/>
            <person name="Bardou P."/>
            <person name="Bechner M."/>
            <person name="Bellec A."/>
            <person name="Berger A."/>
            <person name="Berges H."/>
            <person name="Bidwell S."/>
            <person name="Bisseling T."/>
            <person name="Choisne N."/>
            <person name="Couloux A."/>
            <person name="Denny R."/>
            <person name="Deshpande S."/>
            <person name="Dai X."/>
            <person name="Doyle J.J."/>
            <person name="Dudez A.M."/>
            <person name="Farmer A.D."/>
            <person name="Fouteau S."/>
            <person name="Franken C."/>
            <person name="Gibelin C."/>
            <person name="Gish J."/>
            <person name="Goldstein S."/>
            <person name="Gonzalez A.J."/>
            <person name="Green P.J."/>
            <person name="Hallab A."/>
            <person name="Hartog M."/>
            <person name="Hua A."/>
            <person name="Humphray S.J."/>
            <person name="Jeong D.H."/>
            <person name="Jing Y."/>
            <person name="Jocker A."/>
            <person name="Kenton S.M."/>
            <person name="Kim D.J."/>
            <person name="Klee K."/>
            <person name="Lai H."/>
            <person name="Lang C."/>
            <person name="Lin S."/>
            <person name="Macmil S.L."/>
            <person name="Magdelenat G."/>
            <person name="Matthews L."/>
            <person name="McCorrison J."/>
            <person name="Monaghan E.L."/>
            <person name="Mun J.H."/>
            <person name="Najar F.Z."/>
            <person name="Nicholson C."/>
            <person name="Noirot C."/>
            <person name="O'Bleness M."/>
            <person name="Paule C.R."/>
            <person name="Poulain J."/>
            <person name="Prion F."/>
            <person name="Qin B."/>
            <person name="Qu C."/>
            <person name="Retzel E.F."/>
            <person name="Riddle C."/>
            <person name="Sallet E."/>
            <person name="Samain S."/>
            <person name="Samson N."/>
            <person name="Sanders I."/>
            <person name="Saurat O."/>
            <person name="Scarpelli C."/>
            <person name="Schiex T."/>
            <person name="Segurens B."/>
            <person name="Severin A.J."/>
            <person name="Sherrier D.J."/>
            <person name="Shi R."/>
            <person name="Sims S."/>
            <person name="Singer S.R."/>
            <person name="Sinharoy S."/>
            <person name="Sterck L."/>
            <person name="Viollet A."/>
            <person name="Wang B.B."/>
            <person name="Wang K."/>
            <person name="Wang M."/>
            <person name="Wang X."/>
            <person name="Warfsmann J."/>
            <person name="Weissenbach J."/>
            <person name="White D.D."/>
            <person name="White J.D."/>
            <person name="Wiley G.B."/>
            <person name="Wincker P."/>
            <person name="Xing Y."/>
            <person name="Yang L."/>
            <person name="Yao Z."/>
            <person name="Ying F."/>
            <person name="Zhai J."/>
            <person name="Zhou L."/>
            <person name="Zuber A."/>
            <person name="Denarie J."/>
            <person name="Dixon R.A."/>
            <person name="May G.D."/>
            <person name="Schwartz D.C."/>
            <person name="Rogers J."/>
            <person name="Quetier F."/>
            <person name="Town C.D."/>
            <person name="Roe B.A."/>
        </authorList>
    </citation>
    <scope>NUCLEOTIDE SEQUENCE [LARGE SCALE GENOMIC DNA]</scope>
    <source>
        <strain evidence="1">A17</strain>
        <strain evidence="2 3">cv. Jemalong A17</strain>
    </source>
</reference>
<evidence type="ECO:0000313" key="3">
    <source>
        <dbReference type="Proteomes" id="UP000002051"/>
    </source>
</evidence>
<organism evidence="1 3">
    <name type="scientific">Medicago truncatula</name>
    <name type="common">Barrel medic</name>
    <name type="synonym">Medicago tribuloides</name>
    <dbReference type="NCBI Taxonomy" id="3880"/>
    <lineage>
        <taxon>Eukaryota</taxon>
        <taxon>Viridiplantae</taxon>
        <taxon>Streptophyta</taxon>
        <taxon>Embryophyta</taxon>
        <taxon>Tracheophyta</taxon>
        <taxon>Spermatophyta</taxon>
        <taxon>Magnoliopsida</taxon>
        <taxon>eudicotyledons</taxon>
        <taxon>Gunneridae</taxon>
        <taxon>Pentapetalae</taxon>
        <taxon>rosids</taxon>
        <taxon>fabids</taxon>
        <taxon>Fabales</taxon>
        <taxon>Fabaceae</taxon>
        <taxon>Papilionoideae</taxon>
        <taxon>50 kb inversion clade</taxon>
        <taxon>NPAAA clade</taxon>
        <taxon>Hologalegina</taxon>
        <taxon>IRL clade</taxon>
        <taxon>Trifolieae</taxon>
        <taxon>Medicago</taxon>
    </lineage>
</organism>
<name>A0A072VJ35_MEDTR</name>
<dbReference type="AlphaFoldDB" id="A0A072VJ35"/>
<dbReference type="HOGENOM" id="CLU_2402930_0_0_1"/>
<keyword evidence="3" id="KW-1185">Reference proteome</keyword>